<sequence>MYASKLLLLVTLLTLLAVQGIHAFDDQLWFAQHTDIAQEDERDIILRRVEPSDTLYDIIAKDEHFSILAKIVSEDDVLKNAINDTRANLTLFAPTDEAFKRLSRYVKHKPSKERLQEIVLYHIAIQEYMAKELAHQRVVQSCLKVDGLNGNNQRLRVGALFGRVYINYAKVIQKDIKASNGFSTLTSALQQVDIAKDVEEAKGITVFAPTNCAFAKLGFGTIQHLFGPHGKEDLKKVLAYHVVPHAAYSSDLAPPHGGRRGIKHRHLELDTWEGGHLNIDATQFGSLYLRIKIDCSAKVVFDDLLGSNGVAHVIDQVLIPPEMNKSAWSSTDDLRHDVFPQFN</sequence>
<evidence type="ECO:0000256" key="1">
    <source>
        <dbReference type="SAM" id="SignalP"/>
    </source>
</evidence>
<feature type="domain" description="FAS1" evidence="2">
    <location>
        <begin position="169"/>
        <end position="318"/>
    </location>
</feature>
<feature type="signal peptide" evidence="1">
    <location>
        <begin position="1"/>
        <end position="23"/>
    </location>
</feature>
<dbReference type="PANTHER" id="PTHR10900:SF77">
    <property type="entry name" value="FI19380P1"/>
    <property type="match status" value="1"/>
</dbReference>
<keyword evidence="4" id="KW-1185">Reference proteome</keyword>
<evidence type="ECO:0000313" key="4">
    <source>
        <dbReference type="Proteomes" id="UP000242875"/>
    </source>
</evidence>
<dbReference type="SMART" id="SM00554">
    <property type="entry name" value="FAS1"/>
    <property type="match status" value="2"/>
</dbReference>
<reference evidence="3 4" key="1">
    <citation type="journal article" date="2017" name="Mycologia">
        <title>Bifiguratus adelaidae, gen. et sp. nov., a new member of Mucoromycotina in endophytic and soil-dwelling habitats.</title>
        <authorList>
            <person name="Torres-Cruz T.J."/>
            <person name="Billingsley Tobias T.L."/>
            <person name="Almatruk M."/>
            <person name="Hesse C."/>
            <person name="Kuske C.R."/>
            <person name="Desiro A."/>
            <person name="Benucci G.M."/>
            <person name="Bonito G."/>
            <person name="Stajich J.E."/>
            <person name="Dunlap C."/>
            <person name="Arnold A.E."/>
            <person name="Porras-Alfaro A."/>
        </authorList>
    </citation>
    <scope>NUCLEOTIDE SEQUENCE [LARGE SCALE GENOMIC DNA]</scope>
    <source>
        <strain evidence="3 4">AZ0501</strain>
    </source>
</reference>
<organism evidence="3 4">
    <name type="scientific">Bifiguratus adelaidae</name>
    <dbReference type="NCBI Taxonomy" id="1938954"/>
    <lineage>
        <taxon>Eukaryota</taxon>
        <taxon>Fungi</taxon>
        <taxon>Fungi incertae sedis</taxon>
        <taxon>Mucoromycota</taxon>
        <taxon>Mucoromycotina</taxon>
        <taxon>Endogonomycetes</taxon>
        <taxon>Endogonales</taxon>
        <taxon>Endogonales incertae sedis</taxon>
        <taxon>Bifiguratus</taxon>
    </lineage>
</organism>
<proteinExistence type="predicted"/>
<dbReference type="EMBL" id="MVBO01000081">
    <property type="protein sequence ID" value="OZJ03518.1"/>
    <property type="molecule type" value="Genomic_DNA"/>
</dbReference>
<feature type="chain" id="PRO_5012944062" description="FAS1 domain-containing protein" evidence="1">
    <location>
        <begin position="24"/>
        <end position="343"/>
    </location>
</feature>
<dbReference type="Proteomes" id="UP000242875">
    <property type="component" value="Unassembled WGS sequence"/>
</dbReference>
<dbReference type="PROSITE" id="PS50213">
    <property type="entry name" value="FAS1"/>
    <property type="match status" value="2"/>
</dbReference>
<keyword evidence="1" id="KW-0732">Signal</keyword>
<dbReference type="SUPFAM" id="SSF82153">
    <property type="entry name" value="FAS1 domain"/>
    <property type="match status" value="2"/>
</dbReference>
<protein>
    <recommendedName>
        <fullName evidence="2">FAS1 domain-containing protein</fullName>
    </recommendedName>
</protein>
<dbReference type="InterPro" id="IPR000782">
    <property type="entry name" value="FAS1_domain"/>
</dbReference>
<dbReference type="InterPro" id="IPR036378">
    <property type="entry name" value="FAS1_dom_sf"/>
</dbReference>
<dbReference type="OrthoDB" id="7700931at2759"/>
<evidence type="ECO:0000259" key="2">
    <source>
        <dbReference type="PROSITE" id="PS50213"/>
    </source>
</evidence>
<dbReference type="Gene3D" id="2.30.180.10">
    <property type="entry name" value="FAS1 domain"/>
    <property type="match status" value="2"/>
</dbReference>
<gene>
    <name evidence="3" type="ORF">BZG36_03420</name>
</gene>
<dbReference type="GO" id="GO:0005615">
    <property type="term" value="C:extracellular space"/>
    <property type="evidence" value="ECO:0007669"/>
    <property type="project" value="TreeGrafter"/>
</dbReference>
<feature type="domain" description="FAS1" evidence="2">
    <location>
        <begin position="52"/>
        <end position="173"/>
    </location>
</feature>
<evidence type="ECO:0000313" key="3">
    <source>
        <dbReference type="EMBL" id="OZJ03518.1"/>
    </source>
</evidence>
<dbReference type="Pfam" id="PF02469">
    <property type="entry name" value="Fasciclin"/>
    <property type="match status" value="1"/>
</dbReference>
<dbReference type="InterPro" id="IPR050904">
    <property type="entry name" value="Adhesion/Biosynth-related"/>
</dbReference>
<comment type="caution">
    <text evidence="3">The sequence shown here is derived from an EMBL/GenBank/DDBJ whole genome shotgun (WGS) entry which is preliminary data.</text>
</comment>
<dbReference type="PANTHER" id="PTHR10900">
    <property type="entry name" value="PERIOSTIN-RELATED"/>
    <property type="match status" value="1"/>
</dbReference>
<dbReference type="AlphaFoldDB" id="A0A261XYZ0"/>
<accession>A0A261XYZ0</accession>
<name>A0A261XYZ0_9FUNG</name>